<dbReference type="VEuPathDB" id="PlasmoDB:PocGH01_00160300"/>
<organism evidence="2 5">
    <name type="scientific">Plasmodium ovale curtisi</name>
    <dbReference type="NCBI Taxonomy" id="864141"/>
    <lineage>
        <taxon>Eukaryota</taxon>
        <taxon>Sar</taxon>
        <taxon>Alveolata</taxon>
        <taxon>Apicomplexa</taxon>
        <taxon>Aconoidasida</taxon>
        <taxon>Haemosporida</taxon>
        <taxon>Plasmodiidae</taxon>
        <taxon>Plasmodium</taxon>
        <taxon>Plasmodium (Plasmodium)</taxon>
    </lineage>
</organism>
<dbReference type="Proteomes" id="UP000078546">
    <property type="component" value="Unassembled WGS sequence"/>
</dbReference>
<accession>A0A1A8WQ79</accession>
<evidence type="ECO:0000313" key="3">
    <source>
        <dbReference type="EMBL" id="SBT02031.1"/>
    </source>
</evidence>
<reference evidence="2" key="2">
    <citation type="submission" date="2016-05" db="EMBL/GenBank/DDBJ databases">
        <authorList>
            <person name="Lavstsen T."/>
            <person name="Jespersen J.S."/>
        </authorList>
    </citation>
    <scope>NUCLEOTIDE SEQUENCE [LARGE SCALE GENOMIC DNA]</scope>
</reference>
<reference evidence="4 5" key="1">
    <citation type="submission" date="2016-05" db="EMBL/GenBank/DDBJ databases">
        <authorList>
            <person name="Naeem Raeece"/>
        </authorList>
    </citation>
    <scope>NUCLEOTIDE SEQUENCE [LARGE SCALE GENOMIC DNA]</scope>
</reference>
<dbReference type="EMBL" id="FLQV01003000">
    <property type="protein sequence ID" value="SBT02031.1"/>
    <property type="molecule type" value="Genomic_DNA"/>
</dbReference>
<name>A0A1A8WQ79_PLAOA</name>
<keyword evidence="1" id="KW-1133">Transmembrane helix</keyword>
<keyword evidence="1" id="KW-0812">Transmembrane</keyword>
<evidence type="ECO:0000256" key="1">
    <source>
        <dbReference type="SAM" id="Phobius"/>
    </source>
</evidence>
<dbReference type="EMBL" id="FLQU01001928">
    <property type="protein sequence ID" value="SBS95045.1"/>
    <property type="molecule type" value="Genomic_DNA"/>
</dbReference>
<dbReference type="Pfam" id="PF05795">
    <property type="entry name" value="Plasmodium_Vir"/>
    <property type="match status" value="1"/>
</dbReference>
<protein>
    <submittedName>
        <fullName evidence="2">PIR Superfamily Protein</fullName>
    </submittedName>
</protein>
<keyword evidence="1" id="KW-0472">Membrane</keyword>
<dbReference type="Proteomes" id="UP000078560">
    <property type="component" value="Unassembled WGS sequence"/>
</dbReference>
<feature type="transmembrane region" description="Helical" evidence="1">
    <location>
        <begin position="341"/>
        <end position="362"/>
    </location>
</feature>
<dbReference type="InterPro" id="IPR008780">
    <property type="entry name" value="Plasmodium_Vir"/>
</dbReference>
<evidence type="ECO:0000313" key="4">
    <source>
        <dbReference type="Proteomes" id="UP000078546"/>
    </source>
</evidence>
<dbReference type="AlphaFoldDB" id="A0A1A8WQ79"/>
<evidence type="ECO:0000313" key="5">
    <source>
        <dbReference type="Proteomes" id="UP000078560"/>
    </source>
</evidence>
<proteinExistence type="predicted"/>
<gene>
    <name evidence="3" type="ORF">POVCU1_072170</name>
    <name evidence="2" type="ORF">POVCU2_0092680</name>
</gene>
<evidence type="ECO:0000313" key="2">
    <source>
        <dbReference type="EMBL" id="SBS95045.1"/>
    </source>
</evidence>
<sequence length="416" mass="48383">MALNKENEWEEKLPELPAYQKYSEFNNEKNITADKGVCNKLGDVDDETMTFCKKTAIILRELSTIQDRDRRRERCNYFQNWFYDQIRKKFTTNGNHFNKIDIVTKLFSIVKEVNSKDLGSAKCMCYFSSEVESWKEEKDLHDYFKNHSDIKCEDMNKDRCQMYQDYVDYIRRIYEKQNDENSCCEYGVLFPDCEHYMKCEDELNPSVLLTKLKEQHEQLKKKHIGDTRVSRGVSANSDISQLENGISFSVGSKVNASGREGIEKSFHCKVSSNQGSLQQCEDTALDSTAAVRESLYSKDSLSLGVNQIPHIDSTSEYGLHESDGNSYSVLDMTYNILDSNYFRYGLLVAAIIGTILFFFVYFKSTSSRHSSRKKARKKMKYENYFSEDEQELSTDGLESAYIYTQSNRLYVAYHAR</sequence>